<sequence>MATLGNKDPNPGGWEKLKISSSSLPPIKSAALKSPPNYLSPTSRIRIAGSNHRYSTSDDDSGCVMDEYAWVPSGLKPDIVHQYFSSIPEDRIPYVNSPGEKWRNFQLQYQLPPQDSDARFCGNLSESEETSLQWFDEARRQECLGRGVVSCVPFDNNSRFCHQCKEKVVAGEVIVMAPERFPDDFIWHPQCFTCEKCNELLVDLIYFQDKNGVYCGRHHAERHKHRCAHCDELIFCDEYTEAEGRNWHLKHFICSRCDCQLGGQNYMVTSGLHYCMNCYHLASRCNTCRKYIIAEKPHVTQGNIHWHADERCFCCGICERNLLGKKRYTFIDGMLLCGSEACARSHELRRQPPQPSSSSQKFCHLQRAGSLSSVPPGSSSPSMGSLTPSGSASPAHSDQPISRRKEYHLQNLPPVQKSPSRVRFDLRPQKQQQQSIIGPPQIISEKFSRPKPPPSNPPPPPPNIPNALTPPENIYETVIMPSQLSSSSSQEFNRSDNIKRSKRRSKRKTTPSNHKIDEENNDYIVSSESSDSDNLTEGLPSSSTGSNGKYRSTNVCSPIRSSSADCRYRSGEASRNCRRNNHYSNPPPEGCEKRCHSCTSSSSDSDGDDVYLSHYLAASLSRPESLKAQNKGKMSPFLGKKQRHRAIPTIATPKTAKNKKSSNSNCIVS</sequence>
<proteinExistence type="predicted"/>
<organism evidence="1 2">
    <name type="scientific">Panagrolaimus sp. ES5</name>
    <dbReference type="NCBI Taxonomy" id="591445"/>
    <lineage>
        <taxon>Eukaryota</taxon>
        <taxon>Metazoa</taxon>
        <taxon>Ecdysozoa</taxon>
        <taxon>Nematoda</taxon>
        <taxon>Chromadorea</taxon>
        <taxon>Rhabditida</taxon>
        <taxon>Tylenchina</taxon>
        <taxon>Panagrolaimomorpha</taxon>
        <taxon>Panagrolaimoidea</taxon>
        <taxon>Panagrolaimidae</taxon>
        <taxon>Panagrolaimus</taxon>
    </lineage>
</organism>
<reference evidence="2" key="1">
    <citation type="submission" date="2022-11" db="UniProtKB">
        <authorList>
            <consortium name="WormBaseParasite"/>
        </authorList>
    </citation>
    <scope>IDENTIFICATION</scope>
</reference>
<evidence type="ECO:0000313" key="1">
    <source>
        <dbReference type="Proteomes" id="UP000887579"/>
    </source>
</evidence>
<name>A0AC34GWU2_9BILA</name>
<evidence type="ECO:0000313" key="2">
    <source>
        <dbReference type="WBParaSite" id="ES5_v2.g9377.t1"/>
    </source>
</evidence>
<dbReference type="WBParaSite" id="ES5_v2.g9377.t1">
    <property type="protein sequence ID" value="ES5_v2.g9377.t1"/>
    <property type="gene ID" value="ES5_v2.g9377"/>
</dbReference>
<protein>
    <submittedName>
        <fullName evidence="2">Uncharacterized protein</fullName>
    </submittedName>
</protein>
<dbReference type="Proteomes" id="UP000887579">
    <property type="component" value="Unplaced"/>
</dbReference>
<accession>A0AC34GWU2</accession>